<dbReference type="OrthoDB" id="1394818at2759"/>
<dbReference type="RefSeq" id="XP_019052569.1">
    <property type="nucleotide sequence ID" value="XM_019197024.1"/>
</dbReference>
<keyword evidence="7" id="KW-0677">Repeat</keyword>
<dbReference type="FunFam" id="3.80.10.10:FF:000186">
    <property type="entry name" value="LRR receptor-like serine/threonine-protein kinase ERECTA"/>
    <property type="match status" value="1"/>
</dbReference>
<comment type="subcellular location">
    <subcellularLocation>
        <location evidence="1">Cell membrane</location>
    </subcellularLocation>
    <subcellularLocation>
        <location evidence="12">Endomembrane system</location>
        <topology evidence="12">Single-pass membrane protein</topology>
    </subcellularLocation>
    <subcellularLocation>
        <location evidence="2">Membrane</location>
        <topology evidence="2">Single-pass type I membrane protein</topology>
    </subcellularLocation>
</comment>
<evidence type="ECO:0000256" key="2">
    <source>
        <dbReference type="ARBA" id="ARBA00004479"/>
    </source>
</evidence>
<evidence type="ECO:0000256" key="4">
    <source>
        <dbReference type="ARBA" id="ARBA00022475"/>
    </source>
</evidence>
<keyword evidence="4" id="KW-1003">Cell membrane</keyword>
<dbReference type="GeneID" id="104593253"/>
<keyword evidence="6" id="KW-0812">Transmembrane</keyword>
<dbReference type="GO" id="GO:0038023">
    <property type="term" value="F:signaling receptor activity"/>
    <property type="evidence" value="ECO:0000318"/>
    <property type="project" value="GO_Central"/>
</dbReference>
<accession>A0A1U8Q171</accession>
<sequence>MFKLKYLFSRYRGNNLTGTILDISYNQITGEIPYNIGFLQVATLSLQGNRLTGKIPEVIGLMQALAVLDLSENELFGPIPPILSNLSYTGKLYLHENKLTGKIPPELGNMSKVSYLQLNDNELVGGIPAELGKLEELFEFPKASKQDALGNSLENRISLENCSPVEFCLPPLKLSSLSFFDTLYASLSLPLCSFCFPCSGERTPLDNLISPGSLLPALPRSCSTSSVGKTRTIKRFVYDEGRKRRCGVSEIICGEEAE</sequence>
<evidence type="ECO:0000256" key="6">
    <source>
        <dbReference type="ARBA" id="ARBA00022692"/>
    </source>
</evidence>
<evidence type="ECO:0000256" key="8">
    <source>
        <dbReference type="ARBA" id="ARBA00022989"/>
    </source>
</evidence>
<organism evidence="13 14">
    <name type="scientific">Nelumbo nucifera</name>
    <name type="common">Sacred lotus</name>
    <dbReference type="NCBI Taxonomy" id="4432"/>
    <lineage>
        <taxon>Eukaryota</taxon>
        <taxon>Viridiplantae</taxon>
        <taxon>Streptophyta</taxon>
        <taxon>Embryophyta</taxon>
        <taxon>Tracheophyta</taxon>
        <taxon>Spermatophyta</taxon>
        <taxon>Magnoliopsida</taxon>
        <taxon>Proteales</taxon>
        <taxon>Nelumbonaceae</taxon>
        <taxon>Nelumbo</taxon>
    </lineage>
</organism>
<evidence type="ECO:0000256" key="10">
    <source>
        <dbReference type="ARBA" id="ARBA00023170"/>
    </source>
</evidence>
<keyword evidence="5" id="KW-0433">Leucine-rich repeat</keyword>
<dbReference type="PANTHER" id="PTHR27004">
    <property type="entry name" value="RECEPTOR-LIKE PROTEIN 12 ISOFORM X1"/>
    <property type="match status" value="1"/>
</dbReference>
<evidence type="ECO:0000256" key="9">
    <source>
        <dbReference type="ARBA" id="ARBA00023136"/>
    </source>
</evidence>
<keyword evidence="11" id="KW-0325">Glycoprotein</keyword>
<evidence type="ECO:0000256" key="12">
    <source>
        <dbReference type="ARBA" id="ARBA00037847"/>
    </source>
</evidence>
<evidence type="ECO:0000256" key="5">
    <source>
        <dbReference type="ARBA" id="ARBA00022614"/>
    </source>
</evidence>
<dbReference type="InParanoid" id="A0A1U8Q171"/>
<name>A0A1U8Q171_NELNU</name>
<gene>
    <name evidence="14" type="primary">LOC104593253</name>
</gene>
<keyword evidence="10" id="KW-0675">Receptor</keyword>
<dbReference type="InterPro" id="IPR001611">
    <property type="entry name" value="Leu-rich_rpt"/>
</dbReference>
<keyword evidence="9" id="KW-0472">Membrane</keyword>
<dbReference type="eggNOG" id="ENOG502QTEP">
    <property type="taxonomic scope" value="Eukaryota"/>
</dbReference>
<proteinExistence type="inferred from homology"/>
<evidence type="ECO:0000313" key="14">
    <source>
        <dbReference type="RefSeq" id="XP_019052569.1"/>
    </source>
</evidence>
<evidence type="ECO:0000313" key="13">
    <source>
        <dbReference type="Proteomes" id="UP000189703"/>
    </source>
</evidence>
<dbReference type="PANTHER" id="PTHR27004:SF203">
    <property type="entry name" value="LEUCINE-RICH REPEAT-CONTAINING N-TERMINAL PLANT-TYPE DOMAIN-CONTAINING PROTEIN"/>
    <property type="match status" value="1"/>
</dbReference>
<keyword evidence="13" id="KW-1185">Reference proteome</keyword>
<dbReference type="Pfam" id="PF00560">
    <property type="entry name" value="LRR_1"/>
    <property type="match status" value="4"/>
</dbReference>
<dbReference type="SUPFAM" id="SSF52058">
    <property type="entry name" value="L domain-like"/>
    <property type="match status" value="1"/>
</dbReference>
<dbReference type="AlphaFoldDB" id="A0A1U8Q171"/>
<protein>
    <submittedName>
        <fullName evidence="14">LRR receptor-like serine/threonine-protein kinase ERL2</fullName>
    </submittedName>
</protein>
<evidence type="ECO:0000256" key="7">
    <source>
        <dbReference type="ARBA" id="ARBA00022737"/>
    </source>
</evidence>
<dbReference type="InterPro" id="IPR032675">
    <property type="entry name" value="LRR_dom_sf"/>
</dbReference>
<dbReference type="STRING" id="4432.A0A1U8Q171"/>
<evidence type="ECO:0000256" key="11">
    <source>
        <dbReference type="ARBA" id="ARBA00023180"/>
    </source>
</evidence>
<keyword evidence="8" id="KW-1133">Transmembrane helix</keyword>
<reference evidence="14" key="1">
    <citation type="submission" date="2025-08" db="UniProtKB">
        <authorList>
            <consortium name="RefSeq"/>
        </authorList>
    </citation>
    <scope>IDENTIFICATION</scope>
</reference>
<dbReference type="Proteomes" id="UP000189703">
    <property type="component" value="Unplaced"/>
</dbReference>
<comment type="similarity">
    <text evidence="3">Belongs to the RLP family.</text>
</comment>
<evidence type="ECO:0000256" key="3">
    <source>
        <dbReference type="ARBA" id="ARBA00009592"/>
    </source>
</evidence>
<dbReference type="GO" id="GO:0005886">
    <property type="term" value="C:plasma membrane"/>
    <property type="evidence" value="ECO:0000318"/>
    <property type="project" value="GO_Central"/>
</dbReference>
<dbReference type="KEGG" id="nnu:104593253"/>
<evidence type="ECO:0000256" key="1">
    <source>
        <dbReference type="ARBA" id="ARBA00004236"/>
    </source>
</evidence>
<dbReference type="Gene3D" id="3.80.10.10">
    <property type="entry name" value="Ribonuclease Inhibitor"/>
    <property type="match status" value="1"/>
</dbReference>